<dbReference type="InterPro" id="IPR014216">
    <property type="entry name" value="ABC_transptr_CydD"/>
</dbReference>
<feature type="transmembrane region" description="Helical" evidence="7">
    <location>
        <begin position="247"/>
        <end position="271"/>
    </location>
</feature>
<dbReference type="InterPro" id="IPR011527">
    <property type="entry name" value="ABC1_TM_dom"/>
</dbReference>
<feature type="transmembrane region" description="Helical" evidence="7">
    <location>
        <begin position="57"/>
        <end position="76"/>
    </location>
</feature>
<dbReference type="PANTHER" id="PTHR24221">
    <property type="entry name" value="ATP-BINDING CASSETTE SUB-FAMILY B"/>
    <property type="match status" value="1"/>
</dbReference>
<dbReference type="PANTHER" id="PTHR24221:SF590">
    <property type="entry name" value="COMPONENT LINKED WITH THE ASSEMBLY OF CYTOCHROME' TRANSPORT TRANSMEMBRANE ATP-BINDING PROTEIN ABC TRANSPORTER CYDD-RELATED"/>
    <property type="match status" value="1"/>
</dbReference>
<feature type="domain" description="ABC transporter" evidence="8">
    <location>
        <begin position="340"/>
        <end position="565"/>
    </location>
</feature>
<organism evidence="10">
    <name type="scientific">uncultured Friedmanniella sp</name>
    <dbReference type="NCBI Taxonomy" id="335381"/>
    <lineage>
        <taxon>Bacteria</taxon>
        <taxon>Bacillati</taxon>
        <taxon>Actinomycetota</taxon>
        <taxon>Actinomycetes</taxon>
        <taxon>Propionibacteriales</taxon>
        <taxon>Nocardioidaceae</taxon>
        <taxon>Friedmanniella</taxon>
        <taxon>environmental samples</taxon>
    </lineage>
</organism>
<evidence type="ECO:0000256" key="2">
    <source>
        <dbReference type="ARBA" id="ARBA00022692"/>
    </source>
</evidence>
<gene>
    <name evidence="10" type="ORF">AVDCRST_MAG48-1411</name>
</gene>
<reference evidence="10" key="1">
    <citation type="submission" date="2020-02" db="EMBL/GenBank/DDBJ databases">
        <authorList>
            <person name="Meier V. D."/>
        </authorList>
    </citation>
    <scope>NUCLEOTIDE SEQUENCE</scope>
    <source>
        <strain evidence="10">AVDCRST_MAG48</strain>
    </source>
</reference>
<name>A0A6J4KDF8_9ACTN</name>
<feature type="transmembrane region" description="Helical" evidence="7">
    <location>
        <begin position="23"/>
        <end position="45"/>
    </location>
</feature>
<dbReference type="GO" id="GO:0140359">
    <property type="term" value="F:ABC-type transporter activity"/>
    <property type="evidence" value="ECO:0007669"/>
    <property type="project" value="InterPro"/>
</dbReference>
<dbReference type="InterPro" id="IPR036640">
    <property type="entry name" value="ABC1_TM_sf"/>
</dbReference>
<dbReference type="Pfam" id="PF00005">
    <property type="entry name" value="ABC_tran"/>
    <property type="match status" value="1"/>
</dbReference>
<dbReference type="SMART" id="SM00382">
    <property type="entry name" value="AAA"/>
    <property type="match status" value="1"/>
</dbReference>
<evidence type="ECO:0000313" key="10">
    <source>
        <dbReference type="EMBL" id="CAA9302092.1"/>
    </source>
</evidence>
<dbReference type="PROSITE" id="PS50893">
    <property type="entry name" value="ABC_TRANSPORTER_2"/>
    <property type="match status" value="1"/>
</dbReference>
<accession>A0A6J4KDF8</accession>
<evidence type="ECO:0000259" key="9">
    <source>
        <dbReference type="PROSITE" id="PS50929"/>
    </source>
</evidence>
<dbReference type="SUPFAM" id="SSF90123">
    <property type="entry name" value="ABC transporter transmembrane region"/>
    <property type="match status" value="1"/>
</dbReference>
<dbReference type="GO" id="GO:0005886">
    <property type="term" value="C:plasma membrane"/>
    <property type="evidence" value="ECO:0007669"/>
    <property type="project" value="UniProtKB-SubCell"/>
</dbReference>
<dbReference type="EMBL" id="CADCTS010000204">
    <property type="protein sequence ID" value="CAA9302092.1"/>
    <property type="molecule type" value="Genomic_DNA"/>
</dbReference>
<dbReference type="SUPFAM" id="SSF52540">
    <property type="entry name" value="P-loop containing nucleoside triphosphate hydrolases"/>
    <property type="match status" value="1"/>
</dbReference>
<keyword evidence="4" id="KW-0067">ATP-binding</keyword>
<keyword evidence="2 7" id="KW-0812">Transmembrane</keyword>
<dbReference type="InterPro" id="IPR027417">
    <property type="entry name" value="P-loop_NTPase"/>
</dbReference>
<proteinExistence type="predicted"/>
<dbReference type="CDD" id="cd18584">
    <property type="entry name" value="ABC_6TM_AarD_CydD"/>
    <property type="match status" value="1"/>
</dbReference>
<evidence type="ECO:0000259" key="8">
    <source>
        <dbReference type="PROSITE" id="PS50893"/>
    </source>
</evidence>
<dbReference type="InterPro" id="IPR003439">
    <property type="entry name" value="ABC_transporter-like_ATP-bd"/>
</dbReference>
<keyword evidence="6 7" id="KW-0472">Membrane</keyword>
<evidence type="ECO:0000256" key="1">
    <source>
        <dbReference type="ARBA" id="ARBA00004651"/>
    </source>
</evidence>
<evidence type="ECO:0000256" key="5">
    <source>
        <dbReference type="ARBA" id="ARBA00022989"/>
    </source>
</evidence>
<dbReference type="Gene3D" id="1.20.1560.10">
    <property type="entry name" value="ABC transporter type 1, transmembrane domain"/>
    <property type="match status" value="1"/>
</dbReference>
<feature type="transmembrane region" description="Helical" evidence="7">
    <location>
        <begin position="168"/>
        <end position="185"/>
    </location>
</feature>
<evidence type="ECO:0000256" key="6">
    <source>
        <dbReference type="ARBA" id="ARBA00023136"/>
    </source>
</evidence>
<dbReference type="NCBIfam" id="TIGR02857">
    <property type="entry name" value="CydD"/>
    <property type="match status" value="1"/>
</dbReference>
<dbReference type="InterPro" id="IPR039421">
    <property type="entry name" value="Type_1_exporter"/>
</dbReference>
<protein>
    <submittedName>
        <fullName evidence="10">Efflux ABC transporter for glutathione/L-cysteine, essential for assembly of bd-type respiratory oxidases &gt; CydD subunit</fullName>
    </submittedName>
</protein>
<dbReference type="GO" id="GO:0016887">
    <property type="term" value="F:ATP hydrolysis activity"/>
    <property type="evidence" value="ECO:0007669"/>
    <property type="project" value="InterPro"/>
</dbReference>
<feature type="domain" description="ABC transmembrane type-1" evidence="9">
    <location>
        <begin position="27"/>
        <end position="302"/>
    </location>
</feature>
<sequence>MARSPGRPPGWTRRVLALPGSRGLLPVCVGLALVVAAAVVVQWTLLARVVASVVQDGTAPGALAPLLAGVLGAWLVRSAALAARDRWAARASSRVRAGARRALAEELLRLGPDAVAGERAGELVGTATEGVGRLDAVVARFLPGAVSALVVPAGVLAAVLVLDLPSGLLLLATGPVLVVFLWLVGTHAGRAAERQWESLGQLGALLVDTLRVLPVLVAFRRARDSVRWLAGLSDAYRVATLKVLRTAFLSGFVLEFGAALCTALVAVTVGIRLFEGRLELERALLVLLLAPEFFAPLRALGGDHHARLEGRPAAERLLALLDLPEPPRGTRRPPAGVPHVRLAAVTVRAQGGVVLDAVDLDLPPGSRTALVGPSGAGKTTAVRLLLGLVTPETGAVLVDGVPLAELDPDAWRARLAHVPERPWLLPGSVADNVRLGRPGADDDAVEVALAAAGLLDVVRRLPQGVDTVLGEDGARFSGGERLRLALARAFIADAALVVLDEPTSQLDAGSEAAVLAALDRLARGRTVLTVTHRAAPLLVHDRVVRLEGGRVVDDEPAVAGAGGRG</sequence>
<dbReference type="Gene3D" id="3.40.50.300">
    <property type="entry name" value="P-loop containing nucleotide triphosphate hydrolases"/>
    <property type="match status" value="1"/>
</dbReference>
<dbReference type="GO" id="GO:0042883">
    <property type="term" value="P:cysteine transport"/>
    <property type="evidence" value="ECO:0007669"/>
    <property type="project" value="InterPro"/>
</dbReference>
<evidence type="ECO:0000256" key="7">
    <source>
        <dbReference type="SAM" id="Phobius"/>
    </source>
</evidence>
<keyword evidence="5 7" id="KW-1133">Transmembrane helix</keyword>
<dbReference type="AlphaFoldDB" id="A0A6J4KDF8"/>
<dbReference type="InterPro" id="IPR003593">
    <property type="entry name" value="AAA+_ATPase"/>
</dbReference>
<dbReference type="GO" id="GO:0005524">
    <property type="term" value="F:ATP binding"/>
    <property type="evidence" value="ECO:0007669"/>
    <property type="project" value="UniProtKB-KW"/>
</dbReference>
<dbReference type="Pfam" id="PF00664">
    <property type="entry name" value="ABC_membrane"/>
    <property type="match status" value="1"/>
</dbReference>
<comment type="subcellular location">
    <subcellularLocation>
        <location evidence="1">Cell membrane</location>
        <topology evidence="1">Multi-pass membrane protein</topology>
    </subcellularLocation>
</comment>
<dbReference type="PROSITE" id="PS50929">
    <property type="entry name" value="ABC_TM1F"/>
    <property type="match status" value="1"/>
</dbReference>
<evidence type="ECO:0000256" key="4">
    <source>
        <dbReference type="ARBA" id="ARBA00022840"/>
    </source>
</evidence>
<evidence type="ECO:0000256" key="3">
    <source>
        <dbReference type="ARBA" id="ARBA00022741"/>
    </source>
</evidence>
<keyword evidence="3" id="KW-0547">Nucleotide-binding</keyword>
<feature type="transmembrane region" description="Helical" evidence="7">
    <location>
        <begin position="141"/>
        <end position="162"/>
    </location>
</feature>